<proteinExistence type="predicted"/>
<comment type="caution">
    <text evidence="1">The sequence shown here is derived from an EMBL/GenBank/DDBJ whole genome shotgun (WGS) entry which is preliminary data.</text>
</comment>
<dbReference type="Gene3D" id="3.40.1350.10">
    <property type="match status" value="1"/>
</dbReference>
<gene>
    <name evidence="1" type="ORF">LCGC14_2042950</name>
</gene>
<dbReference type="EMBL" id="LAZR01023984">
    <property type="protein sequence ID" value="KKL76634.1"/>
    <property type="molecule type" value="Genomic_DNA"/>
</dbReference>
<reference evidence="1" key="1">
    <citation type="journal article" date="2015" name="Nature">
        <title>Complex archaea that bridge the gap between prokaryotes and eukaryotes.</title>
        <authorList>
            <person name="Spang A."/>
            <person name="Saw J.H."/>
            <person name="Jorgensen S.L."/>
            <person name="Zaremba-Niedzwiedzka K."/>
            <person name="Martijn J."/>
            <person name="Lind A.E."/>
            <person name="van Eijk R."/>
            <person name="Schleper C."/>
            <person name="Guy L."/>
            <person name="Ettema T.J."/>
        </authorList>
    </citation>
    <scope>NUCLEOTIDE SEQUENCE</scope>
</reference>
<organism evidence="1">
    <name type="scientific">marine sediment metagenome</name>
    <dbReference type="NCBI Taxonomy" id="412755"/>
    <lineage>
        <taxon>unclassified sequences</taxon>
        <taxon>metagenomes</taxon>
        <taxon>ecological metagenomes</taxon>
    </lineage>
</organism>
<accession>A0A0F9ERI3</accession>
<dbReference type="GO" id="GO:0003676">
    <property type="term" value="F:nucleic acid binding"/>
    <property type="evidence" value="ECO:0007669"/>
    <property type="project" value="InterPro"/>
</dbReference>
<evidence type="ECO:0000313" key="1">
    <source>
        <dbReference type="EMBL" id="KKL76634.1"/>
    </source>
</evidence>
<protein>
    <submittedName>
        <fullName evidence="1">Uncharacterized protein</fullName>
    </submittedName>
</protein>
<dbReference type="AlphaFoldDB" id="A0A0F9ERI3"/>
<sequence length="351" mass="39932">MNPPKKTESKSPFNDVDSAHRIIEAMKKCGNSIEDEQAFIDRLRHVEYGLSAEVECSAILAWLGNCSLVHKMSAEGYIPPDLKIPDLFAVFEKNGQVLKTFIEVKSTKDLKLRWNDAYHMKLKNYCNIMGHPLLLSWKVRPFGQWILLDPATSGLVKNGRIDLCDAMPQNLMGSVAGDFTVTPKSGIGIHFNGQVLKKEKVSKTVSKVNMKINKCFFGDSKGNRFDDLSQSEIALIMMLAKNQYYHEDEDKEAAKWGYVTSDINDINSEEQTFVSGQDLLRFLVGFSKKDNERIAWREVIQGLNDTISRDDLLTELSSNFGSTVQWIFFLKPKTEPSMLNKEWYKGNRLNK</sequence>
<dbReference type="InterPro" id="IPR011856">
    <property type="entry name" value="tRNA_endonuc-like_dom_sf"/>
</dbReference>
<name>A0A0F9ERI3_9ZZZZ</name>